<dbReference type="Proteomes" id="UP001501586">
    <property type="component" value="Unassembled WGS sequence"/>
</dbReference>
<accession>A0ABP8EKV8</accession>
<gene>
    <name evidence="2" type="ORF">GCM10022261_19530</name>
</gene>
<evidence type="ECO:0000313" key="3">
    <source>
        <dbReference type="Proteomes" id="UP001501586"/>
    </source>
</evidence>
<keyword evidence="3" id="KW-1185">Reference proteome</keyword>
<protein>
    <submittedName>
        <fullName evidence="2">DUF6157 family protein</fullName>
    </submittedName>
</protein>
<comment type="caution">
    <text evidence="2">The sequence shown here is derived from an EMBL/GenBank/DDBJ whole genome shotgun (WGS) entry which is preliminary data.</text>
</comment>
<dbReference type="RefSeq" id="WP_236866281.1">
    <property type="nucleotide sequence ID" value="NZ_BAABAZ010000006.1"/>
</dbReference>
<name>A0ABP8EKV8_9MICO</name>
<proteinExistence type="predicted"/>
<feature type="region of interest" description="Disordered" evidence="1">
    <location>
        <begin position="119"/>
        <end position="145"/>
    </location>
</feature>
<dbReference type="Pfam" id="PF19654">
    <property type="entry name" value="DUF6157"/>
    <property type="match status" value="1"/>
</dbReference>
<organism evidence="2 3">
    <name type="scientific">Brevibacterium daeguense</name>
    <dbReference type="NCBI Taxonomy" id="909936"/>
    <lineage>
        <taxon>Bacteria</taxon>
        <taxon>Bacillati</taxon>
        <taxon>Actinomycetota</taxon>
        <taxon>Actinomycetes</taxon>
        <taxon>Micrococcales</taxon>
        <taxon>Brevibacteriaceae</taxon>
        <taxon>Brevibacterium</taxon>
    </lineage>
</organism>
<dbReference type="InterPro" id="IPR046155">
    <property type="entry name" value="DUF6157"/>
</dbReference>
<evidence type="ECO:0000256" key="1">
    <source>
        <dbReference type="SAM" id="MobiDB-lite"/>
    </source>
</evidence>
<dbReference type="EMBL" id="BAABAZ010000006">
    <property type="protein sequence ID" value="GAA4284422.1"/>
    <property type="molecule type" value="Genomic_DNA"/>
</dbReference>
<reference evidence="3" key="1">
    <citation type="journal article" date="2019" name="Int. J. Syst. Evol. Microbiol.">
        <title>The Global Catalogue of Microorganisms (GCM) 10K type strain sequencing project: providing services to taxonomists for standard genome sequencing and annotation.</title>
        <authorList>
            <consortium name="The Broad Institute Genomics Platform"/>
            <consortium name="The Broad Institute Genome Sequencing Center for Infectious Disease"/>
            <person name="Wu L."/>
            <person name="Ma J."/>
        </authorList>
    </citation>
    <scope>NUCLEOTIDE SEQUENCE [LARGE SCALE GENOMIC DNA]</scope>
    <source>
        <strain evidence="3">JCM 17458</strain>
    </source>
</reference>
<evidence type="ECO:0000313" key="2">
    <source>
        <dbReference type="EMBL" id="GAA4284422.1"/>
    </source>
</evidence>
<sequence>MAQHTTNYFSTLITVAPDSTAATARVPKTGAGGPSVAAQQFALISEHPYQLTSDDVIFTVWADRAGIAEPEREAARQQFFSKGQACLRASPLPKTHGFGIHSDRNGRVALVPMDSPRYDELAADDTVTKKPAMRSRRKQGGSADG</sequence>